<dbReference type="EMBL" id="RAQU01000098">
    <property type="protein sequence ID" value="RKK03220.1"/>
    <property type="molecule type" value="Genomic_DNA"/>
</dbReference>
<keyword evidence="3" id="KW-1185">Reference proteome</keyword>
<dbReference type="OrthoDB" id="7283007at2"/>
<accession>A0A3A9JAV1</accession>
<evidence type="ECO:0000313" key="3">
    <source>
        <dbReference type="Proteomes" id="UP000274097"/>
    </source>
</evidence>
<evidence type="ECO:0000313" key="4">
    <source>
        <dbReference type="Proteomes" id="UP000278036"/>
    </source>
</evidence>
<dbReference type="InParanoid" id="A0A3A9JAV1"/>
<evidence type="ECO:0000313" key="2">
    <source>
        <dbReference type="EMBL" id="RMI15574.1"/>
    </source>
</evidence>
<proteinExistence type="predicted"/>
<organism evidence="1 4">
    <name type="scientific">Teichococcus wenyumeiae</name>
    <dbReference type="NCBI Taxonomy" id="2478470"/>
    <lineage>
        <taxon>Bacteria</taxon>
        <taxon>Pseudomonadati</taxon>
        <taxon>Pseudomonadota</taxon>
        <taxon>Alphaproteobacteria</taxon>
        <taxon>Acetobacterales</taxon>
        <taxon>Roseomonadaceae</taxon>
        <taxon>Roseomonas</taxon>
    </lineage>
</organism>
<dbReference type="AlphaFoldDB" id="A0A3A9JAV1"/>
<gene>
    <name evidence="1" type="ORF">D6Z83_15720</name>
    <name evidence="2" type="ORF">EBE87_25245</name>
</gene>
<comment type="caution">
    <text evidence="1">The sequence shown here is derived from an EMBL/GenBank/DDBJ whole genome shotgun (WGS) entry which is preliminary data.</text>
</comment>
<name>A0A3A9JAV1_9PROT</name>
<evidence type="ECO:0000313" key="1">
    <source>
        <dbReference type="EMBL" id="RKK03220.1"/>
    </source>
</evidence>
<sequence length="70" mass="7984">MPLPHVPHLLAADGPWTIWCYRGATVRSWGKTNRLVLPGHPLDGTYLSHHETWFPLIDRWLDHGDLPPPA</sequence>
<dbReference type="EMBL" id="RFLX01000050">
    <property type="protein sequence ID" value="RMI15574.1"/>
    <property type="molecule type" value="Genomic_DNA"/>
</dbReference>
<protein>
    <submittedName>
        <fullName evidence="1">Uncharacterized protein</fullName>
    </submittedName>
</protein>
<dbReference type="Proteomes" id="UP000274097">
    <property type="component" value="Unassembled WGS sequence"/>
</dbReference>
<reference evidence="1 4" key="1">
    <citation type="submission" date="2018-09" db="EMBL/GenBank/DDBJ databases">
        <title>Roseomonas sp. nov., isolated from feces of Tibetan antelopes in the Qinghai-Tibet plateau, China.</title>
        <authorList>
            <person name="Tian Z."/>
        </authorList>
    </citation>
    <scope>NUCLEOTIDE SEQUENCE [LARGE SCALE GENOMIC DNA]</scope>
    <source>
        <strain evidence="2 3">Z23</strain>
        <strain evidence="1 4">Z24</strain>
    </source>
</reference>
<dbReference type="Proteomes" id="UP000278036">
    <property type="component" value="Unassembled WGS sequence"/>
</dbReference>